<reference evidence="2 3" key="1">
    <citation type="submission" date="2016-02" db="EMBL/GenBank/DDBJ databases">
        <title>Complete genome sequence and transcriptome regulation of the pentose utilising yeast Sugiyamaella lignohabitans.</title>
        <authorList>
            <person name="Bellasio M."/>
            <person name="Peymann A."/>
            <person name="Valli M."/>
            <person name="Sipitzky M."/>
            <person name="Graf A."/>
            <person name="Sauer M."/>
            <person name="Marx H."/>
            <person name="Mattanovich D."/>
        </authorList>
    </citation>
    <scope>NUCLEOTIDE SEQUENCE [LARGE SCALE GENOMIC DNA]</scope>
    <source>
        <strain evidence="2 3">CBS 10342</strain>
    </source>
</reference>
<organism evidence="2 3">
    <name type="scientific">Sugiyamaella lignohabitans</name>
    <dbReference type="NCBI Taxonomy" id="796027"/>
    <lineage>
        <taxon>Eukaryota</taxon>
        <taxon>Fungi</taxon>
        <taxon>Dikarya</taxon>
        <taxon>Ascomycota</taxon>
        <taxon>Saccharomycotina</taxon>
        <taxon>Dipodascomycetes</taxon>
        <taxon>Dipodascales</taxon>
        <taxon>Trichomonascaceae</taxon>
        <taxon>Sugiyamaella</taxon>
    </lineage>
</organism>
<evidence type="ECO:0000259" key="1">
    <source>
        <dbReference type="Pfam" id="PF19445"/>
    </source>
</evidence>
<proteinExistence type="predicted"/>
<feature type="domain" description="eIF3h C-terminal" evidence="1">
    <location>
        <begin position="22"/>
        <end position="211"/>
    </location>
</feature>
<dbReference type="Proteomes" id="UP000189580">
    <property type="component" value="Chromosome c"/>
</dbReference>
<dbReference type="Gene3D" id="3.40.140.10">
    <property type="entry name" value="Cytidine Deaminase, domain 2"/>
    <property type="match status" value="1"/>
</dbReference>
<dbReference type="EMBL" id="CP014500">
    <property type="protein sequence ID" value="ANB11025.1"/>
    <property type="molecule type" value="Genomic_DNA"/>
</dbReference>
<dbReference type="GO" id="GO:0003743">
    <property type="term" value="F:translation initiation factor activity"/>
    <property type="evidence" value="ECO:0007669"/>
    <property type="project" value="InterPro"/>
</dbReference>
<dbReference type="CDD" id="cd08065">
    <property type="entry name" value="MPN_eIF3h"/>
    <property type="match status" value="1"/>
</dbReference>
<dbReference type="GO" id="GO:0005852">
    <property type="term" value="C:eukaryotic translation initiation factor 3 complex"/>
    <property type="evidence" value="ECO:0007669"/>
    <property type="project" value="InterPro"/>
</dbReference>
<protein>
    <recommendedName>
        <fullName evidence="1">eIF3h C-terminal domain-containing protein</fullName>
    </recommendedName>
</protein>
<dbReference type="KEGG" id="slb:AWJ20_3821"/>
<gene>
    <name evidence="2" type="ORF">AWJ20_3821</name>
</gene>
<dbReference type="InterPro" id="IPR027524">
    <property type="entry name" value="eIF3h"/>
</dbReference>
<dbReference type="RefSeq" id="XP_018733502.1">
    <property type="nucleotide sequence ID" value="XM_018880853.1"/>
</dbReference>
<name>A0A167BZN0_9ASCO</name>
<dbReference type="OrthoDB" id="10265695at2759"/>
<evidence type="ECO:0000313" key="2">
    <source>
        <dbReference type="EMBL" id="ANB11025.1"/>
    </source>
</evidence>
<dbReference type="AlphaFoldDB" id="A0A167BZN0"/>
<accession>A0A167BZN0</accession>
<dbReference type="GeneID" id="30035885"/>
<sequence length="214" mass="24655">MFAYQAENADSVVLVYDTAKSNQGGLALRAYRLSNSYLNAKKDGKFTTENLVKNELSYSNIFQELPIDVKNSHLVTLYLHSAKEATENVKDYDDLAISVDQFLEQNIEGIFDSVDEFHYDQGNYNYYQRQLTREKLKIQQWQQKRKAENTALEQQGKPLLSTDDYKTLFRLPEEPSRLDNLLISAQINQYCTQIEEFGATVVPKLFATQKVLEG</sequence>
<dbReference type="InterPro" id="IPR045810">
    <property type="entry name" value="eIF3h_C"/>
</dbReference>
<keyword evidence="3" id="KW-1185">Reference proteome</keyword>
<dbReference type="Pfam" id="PF19445">
    <property type="entry name" value="eIF3h_C"/>
    <property type="match status" value="1"/>
</dbReference>
<evidence type="ECO:0000313" key="3">
    <source>
        <dbReference type="Proteomes" id="UP000189580"/>
    </source>
</evidence>